<organism evidence="2 3">
    <name type="scientific">Clostridium botulinum (strain 657 / Type Ba4)</name>
    <dbReference type="NCBI Taxonomy" id="515621"/>
    <lineage>
        <taxon>Bacteria</taxon>
        <taxon>Bacillati</taxon>
        <taxon>Bacillota</taxon>
        <taxon>Clostridia</taxon>
        <taxon>Eubacteriales</taxon>
        <taxon>Clostridiaceae</taxon>
        <taxon>Clostridium</taxon>
    </lineage>
</organism>
<reference evidence="2 3" key="1">
    <citation type="journal article" date="2007" name="PLoS ONE">
        <title>Analysis of the neurotoxin complex genes in Clostridium botulinum A1-A4 and B1 strains: BoNT/A3, /Ba4 and /B1 clusters are located within plasmids.</title>
        <authorList>
            <person name="Smith T.J."/>
            <person name="Hill K.K."/>
            <person name="Foley B.T."/>
            <person name="Detter J.C."/>
            <person name="Munk A.C."/>
            <person name="Bruce D.C."/>
            <person name="Doggett N.A."/>
            <person name="Smith L.A."/>
            <person name="Marks J.D."/>
            <person name="Xie G."/>
            <person name="Brettin T.S."/>
        </authorList>
    </citation>
    <scope>NUCLEOTIDE SEQUENCE [LARGE SCALE GENOMIC DNA]</scope>
    <source>
        <strain evidence="3">657 / Type Ba4</strain>
    </source>
</reference>
<dbReference type="Gene3D" id="3.30.200.20">
    <property type="entry name" value="Phosphorylase Kinase, domain 1"/>
    <property type="match status" value="1"/>
</dbReference>
<evidence type="ECO:0000313" key="2">
    <source>
        <dbReference type="EMBL" id="ACQ55180.1"/>
    </source>
</evidence>
<dbReference type="InterPro" id="IPR011009">
    <property type="entry name" value="Kinase-like_dom_sf"/>
</dbReference>
<dbReference type="Gene3D" id="1.10.510.10">
    <property type="entry name" value="Transferase(Phosphotransferase) domain 1"/>
    <property type="match status" value="1"/>
</dbReference>
<dbReference type="RefSeq" id="WP_012721434.1">
    <property type="nucleotide sequence ID" value="NC_012658.1"/>
</dbReference>
<dbReference type="PROSITE" id="PS00108">
    <property type="entry name" value="PROTEIN_KINASE_ST"/>
    <property type="match status" value="1"/>
</dbReference>
<keyword evidence="2" id="KW-0808">Transferase</keyword>
<proteinExistence type="predicted"/>
<evidence type="ECO:0000313" key="3">
    <source>
        <dbReference type="Proteomes" id="UP000002333"/>
    </source>
</evidence>
<dbReference type="InterPro" id="IPR000719">
    <property type="entry name" value="Prot_kinase_dom"/>
</dbReference>
<accession>A0A3F3AD47</accession>
<dbReference type="Proteomes" id="UP000002333">
    <property type="component" value="Chromosome"/>
</dbReference>
<evidence type="ECO:0000259" key="1">
    <source>
        <dbReference type="PROSITE" id="PS50011"/>
    </source>
</evidence>
<dbReference type="SMART" id="SM00220">
    <property type="entry name" value="S_TKc"/>
    <property type="match status" value="1"/>
</dbReference>
<sequence length="359" mass="41941">MGLCCTTLRFNLIEPIGGVEGKNSTVYKAFDPQLNTYLIVKRISKKSIIEQYGSIDESNFFNESKILYDCKHPNVMEIQYASEDENFIYFSMPICKNGSINSLLNKKYLTVREIIKYSLEFLSGLHYVHTKKLVHFDIKPTNILIDNNNKAVLTDFGLAKYTDLYGFMRPNLIYSLHKPPEAFEYADFTNKSDIYQAGVTLYRMCNGNDIFNQMLNYWMESGNLGKAIEEGKFPDRKFYLPHIPKALRKVINKAMNINVDKRYDTILDMLNDISKIDKNLDWIYNRDMNKHSMIWSILNEKNTHINVIELNKSNEDINNIQGKKIRIIDGNTQQMKKWNVSNINNSEAFKKVEEFIKNY</sequence>
<name>A0A3F3AD47_CLOB6</name>
<dbReference type="PANTHER" id="PTHR24345">
    <property type="entry name" value="SERINE/THREONINE-PROTEIN KINASE PLK"/>
    <property type="match status" value="1"/>
</dbReference>
<dbReference type="InterPro" id="IPR008271">
    <property type="entry name" value="Ser/Thr_kinase_AS"/>
</dbReference>
<dbReference type="AlphaFoldDB" id="A0A3F3AD47"/>
<reference evidence="3" key="2">
    <citation type="submission" date="2008-05" db="EMBL/GenBank/DDBJ databases">
        <title>Genome sequence of Clostridium botulinum Ba4 strain 657.</title>
        <authorList>
            <person name="Shrivastava S."/>
            <person name="Brown J.L."/>
            <person name="Bruce D."/>
            <person name="Detter C."/>
            <person name="Munk C."/>
            <person name="Smith L.A."/>
            <person name="Smith T.J."/>
            <person name="Sutton G."/>
            <person name="Brettin T.S."/>
        </authorList>
    </citation>
    <scope>NUCLEOTIDE SEQUENCE [LARGE SCALE GENOMIC DNA]</scope>
    <source>
        <strain evidence="3">657 / Type Ba4</strain>
    </source>
</reference>
<protein>
    <submittedName>
        <fullName evidence="2">Serine/Threonine protein kinase</fullName>
    </submittedName>
</protein>
<dbReference type="GO" id="GO:0004674">
    <property type="term" value="F:protein serine/threonine kinase activity"/>
    <property type="evidence" value="ECO:0007669"/>
    <property type="project" value="UniProtKB-KW"/>
</dbReference>
<dbReference type="GO" id="GO:0005524">
    <property type="term" value="F:ATP binding"/>
    <property type="evidence" value="ECO:0007669"/>
    <property type="project" value="InterPro"/>
</dbReference>
<dbReference type="CDD" id="cd14014">
    <property type="entry name" value="STKc_PknB_like"/>
    <property type="match status" value="1"/>
</dbReference>
<dbReference type="Pfam" id="PF00069">
    <property type="entry name" value="Pkinase"/>
    <property type="match status" value="1"/>
</dbReference>
<dbReference type="KEGG" id="cbi:CLJ_B2105"/>
<dbReference type="SUPFAM" id="SSF56112">
    <property type="entry name" value="Protein kinase-like (PK-like)"/>
    <property type="match status" value="1"/>
</dbReference>
<dbReference type="EMBL" id="CP001083">
    <property type="protein sequence ID" value="ACQ55180.1"/>
    <property type="molecule type" value="Genomic_DNA"/>
</dbReference>
<gene>
    <name evidence="2" type="ordered locus">CLJ_B2105</name>
</gene>
<dbReference type="PROSITE" id="PS50011">
    <property type="entry name" value="PROTEIN_KINASE_DOM"/>
    <property type="match status" value="1"/>
</dbReference>
<feature type="domain" description="Protein kinase" evidence="1">
    <location>
        <begin position="10"/>
        <end position="283"/>
    </location>
</feature>
<keyword evidence="2" id="KW-0418">Kinase</keyword>
<keyword evidence="2" id="KW-0723">Serine/threonine-protein kinase</keyword>